<evidence type="ECO:0000256" key="2">
    <source>
        <dbReference type="SAM" id="SignalP"/>
    </source>
</evidence>
<evidence type="ECO:0000256" key="1">
    <source>
        <dbReference type="SAM" id="MobiDB-lite"/>
    </source>
</evidence>
<gene>
    <name evidence="3" type="ORF">WR25_07337</name>
</gene>
<reference evidence="3 4" key="1">
    <citation type="journal article" date="2017" name="Curr. Biol.">
        <title>Genome architecture and evolution of a unichromosomal asexual nematode.</title>
        <authorList>
            <person name="Fradin H."/>
            <person name="Zegar C."/>
            <person name="Gutwein M."/>
            <person name="Lucas J."/>
            <person name="Kovtun M."/>
            <person name="Corcoran D."/>
            <person name="Baugh L.R."/>
            <person name="Kiontke K."/>
            <person name="Gunsalus K."/>
            <person name="Fitch D.H."/>
            <person name="Piano F."/>
        </authorList>
    </citation>
    <scope>NUCLEOTIDE SEQUENCE [LARGE SCALE GENOMIC DNA]</scope>
    <source>
        <strain evidence="3">PF1309</strain>
    </source>
</reference>
<feature type="chain" id="PRO_5012132522" description="SXP/RAL-2 family protein Ani s 5-like cation-binding domain-containing protein" evidence="2">
    <location>
        <begin position="19"/>
        <end position="246"/>
    </location>
</feature>
<feature type="signal peptide" evidence="2">
    <location>
        <begin position="1"/>
        <end position="18"/>
    </location>
</feature>
<evidence type="ECO:0008006" key="5">
    <source>
        <dbReference type="Google" id="ProtNLM"/>
    </source>
</evidence>
<name>A0A2A2KBE5_9BILA</name>
<proteinExistence type="predicted"/>
<evidence type="ECO:0000313" key="4">
    <source>
        <dbReference type="Proteomes" id="UP000218231"/>
    </source>
</evidence>
<evidence type="ECO:0000313" key="3">
    <source>
        <dbReference type="EMBL" id="PAV71139.1"/>
    </source>
</evidence>
<accession>A0A2A2KBE5</accession>
<organism evidence="3 4">
    <name type="scientific">Diploscapter pachys</name>
    <dbReference type="NCBI Taxonomy" id="2018661"/>
    <lineage>
        <taxon>Eukaryota</taxon>
        <taxon>Metazoa</taxon>
        <taxon>Ecdysozoa</taxon>
        <taxon>Nematoda</taxon>
        <taxon>Chromadorea</taxon>
        <taxon>Rhabditida</taxon>
        <taxon>Rhabditina</taxon>
        <taxon>Rhabditomorpha</taxon>
        <taxon>Rhabditoidea</taxon>
        <taxon>Rhabditidae</taxon>
        <taxon>Diploscapter</taxon>
    </lineage>
</organism>
<keyword evidence="4" id="KW-1185">Reference proteome</keyword>
<sequence length="246" mass="27990">MKLVLLIVGALLAVSISARPAENTNSEIVDRVEKPTDEDKSRTEEQPREVLGKSSENPEKTPENENLQEKPSKSKAKKPLRIDKLQDEVSALLDFDVEVDDKLQAMFIQLFLNPEKTAQQKLDEFIKASGDRKYDEEERDILLMFFEIFDQLKDAWVKTISQGLNDQAMGFFDKVWEGIQESAKTGSSNPPEEFIKDMQEMGDKLTPESMGQIMTAFEAFVKTAKKALASGQRRLFEKYGDKDEDD</sequence>
<dbReference type="AlphaFoldDB" id="A0A2A2KBE5"/>
<feature type="compositionally biased region" description="Basic and acidic residues" evidence="1">
    <location>
        <begin position="28"/>
        <end position="72"/>
    </location>
</feature>
<protein>
    <recommendedName>
        <fullName evidence="5">SXP/RAL-2 family protein Ani s 5-like cation-binding domain-containing protein</fullName>
    </recommendedName>
</protein>
<comment type="caution">
    <text evidence="3">The sequence shown here is derived from an EMBL/GenBank/DDBJ whole genome shotgun (WGS) entry which is preliminary data.</text>
</comment>
<keyword evidence="2" id="KW-0732">Signal</keyword>
<dbReference type="EMBL" id="LIAE01009124">
    <property type="protein sequence ID" value="PAV71139.1"/>
    <property type="molecule type" value="Genomic_DNA"/>
</dbReference>
<dbReference type="Proteomes" id="UP000218231">
    <property type="component" value="Unassembled WGS sequence"/>
</dbReference>
<feature type="region of interest" description="Disordered" evidence="1">
    <location>
        <begin position="22"/>
        <end position="79"/>
    </location>
</feature>